<feature type="compositionally biased region" description="Polar residues" evidence="5">
    <location>
        <begin position="140"/>
        <end position="163"/>
    </location>
</feature>
<dbReference type="PANTHER" id="PTHR20961:SF5">
    <property type="entry name" value="GLYCOSYLTRANSFERASE-RELATED"/>
    <property type="match status" value="1"/>
</dbReference>
<evidence type="ECO:0000256" key="5">
    <source>
        <dbReference type="SAM" id="MobiDB-lite"/>
    </source>
</evidence>
<dbReference type="EMBL" id="JAEACU010000005">
    <property type="protein sequence ID" value="KAH7528677.1"/>
    <property type="molecule type" value="Genomic_DNA"/>
</dbReference>
<feature type="transmembrane region" description="Helical" evidence="6">
    <location>
        <begin position="20"/>
        <end position="42"/>
    </location>
</feature>
<name>A0A978VE88_ZIZJJ</name>
<protein>
    <recommendedName>
        <fullName evidence="7">Glycosyltransferase 61 catalytic domain-containing protein</fullName>
    </recommendedName>
</protein>
<sequence length="551" mass="62166">MYDSMIAKSFSKHEQKKIGYGGFVCSFFIVFCFFTLLVPYLGPVPSMNLQVPVGVDHKMLSLKETNTSQPIVEEKHNVGMTSKGSRNVSLQMGNSSYVHSDSEITIKGIGNVSFQTGNSTSPQKYLALNKKGSEKVTLEVENSTSLHHTDTTSGPVASSSQHTETPKIVTKKMQPLCNTGEPRTDFCEIKMDVWIDGKSGSVFTVSSQADNNSWIIKPYARKEDSNAMRFIRKWTVKSENQEITKCSKTHNVPAVLFSLGGYVGNHFHDITEVLIPLFITSRQYNGEVQLLVSNKRAWWIEKFQHVLKGLSKYKIIDIDKEQEVHCFPTATIGLKRHPKELSIDPLKHYYSMTDFKKFLRNSHSLNRSKAIRIVKHGHEQKKPRLLIISRRRTRTFTNTEEISKMARSLGFEVIVAEAGDMSLSKFAEIVNSCDVLMGVHGAGLTNMVFLPDNAVFVQILPLGKLQGIARTAFQVPATDMKLKYLEYEIAKEESTLINQYPIDHAVFTNPSSIKKQGWVAFGSIYLDKQNVNLNVNRFRPTLLKALKLLHH</sequence>
<reference evidence="8" key="1">
    <citation type="journal article" date="2021" name="Front. Plant Sci.">
        <title>Chromosome-Scale Genome Assembly for Chinese Sour Jujube and Insights Into Its Genome Evolution and Domestication Signature.</title>
        <authorList>
            <person name="Shen L.-Y."/>
            <person name="Luo H."/>
            <person name="Wang X.-L."/>
            <person name="Wang X.-M."/>
            <person name="Qiu X.-J."/>
            <person name="Liu H."/>
            <person name="Zhou S.-S."/>
            <person name="Jia K.-H."/>
            <person name="Nie S."/>
            <person name="Bao Y.-T."/>
            <person name="Zhang R.-G."/>
            <person name="Yun Q.-Z."/>
            <person name="Chai Y.-H."/>
            <person name="Lu J.-Y."/>
            <person name="Li Y."/>
            <person name="Zhao S.-W."/>
            <person name="Mao J.-F."/>
            <person name="Jia S.-G."/>
            <person name="Mao Y.-M."/>
        </authorList>
    </citation>
    <scope>NUCLEOTIDE SEQUENCE</scope>
    <source>
        <strain evidence="8">AT0</strain>
        <tissue evidence="8">Leaf</tissue>
    </source>
</reference>
<evidence type="ECO:0000256" key="6">
    <source>
        <dbReference type="SAM" id="Phobius"/>
    </source>
</evidence>
<keyword evidence="4" id="KW-0325">Glycoprotein</keyword>
<dbReference type="InterPro" id="IPR049625">
    <property type="entry name" value="Glyco_transf_61_cat"/>
</dbReference>
<keyword evidence="2" id="KW-0328">Glycosyltransferase</keyword>
<evidence type="ECO:0000256" key="1">
    <source>
        <dbReference type="ARBA" id="ARBA00004323"/>
    </source>
</evidence>
<keyword evidence="6" id="KW-0812">Transmembrane</keyword>
<evidence type="ECO:0000256" key="2">
    <source>
        <dbReference type="ARBA" id="ARBA00022676"/>
    </source>
</evidence>
<feature type="domain" description="Glycosyltransferase 61 catalytic" evidence="7">
    <location>
        <begin position="357"/>
        <end position="457"/>
    </location>
</feature>
<dbReference type="Pfam" id="PF04577">
    <property type="entry name" value="Glyco_transf_61"/>
    <property type="match status" value="1"/>
</dbReference>
<dbReference type="GO" id="GO:0000139">
    <property type="term" value="C:Golgi membrane"/>
    <property type="evidence" value="ECO:0007669"/>
    <property type="project" value="UniProtKB-SubCell"/>
</dbReference>
<proteinExistence type="predicted"/>
<evidence type="ECO:0000256" key="4">
    <source>
        <dbReference type="ARBA" id="ARBA00023180"/>
    </source>
</evidence>
<keyword evidence="6" id="KW-1133">Transmembrane helix</keyword>
<feature type="region of interest" description="Disordered" evidence="5">
    <location>
        <begin position="139"/>
        <end position="170"/>
    </location>
</feature>
<dbReference type="AlphaFoldDB" id="A0A978VE88"/>
<evidence type="ECO:0000259" key="7">
    <source>
        <dbReference type="Pfam" id="PF04577"/>
    </source>
</evidence>
<comment type="caution">
    <text evidence="8">The sequence shown here is derived from an EMBL/GenBank/DDBJ whole genome shotgun (WGS) entry which is preliminary data.</text>
</comment>
<dbReference type="Proteomes" id="UP000813462">
    <property type="component" value="Unassembled WGS sequence"/>
</dbReference>
<comment type="subcellular location">
    <subcellularLocation>
        <location evidence="1">Golgi apparatus membrane</location>
        <topology evidence="1">Single-pass type II membrane protein</topology>
    </subcellularLocation>
</comment>
<evidence type="ECO:0000313" key="8">
    <source>
        <dbReference type="EMBL" id="KAH7528677.1"/>
    </source>
</evidence>
<gene>
    <name evidence="8" type="ORF">FEM48_Zijuj05G0097400</name>
</gene>
<accession>A0A978VE88</accession>
<dbReference type="PANTHER" id="PTHR20961">
    <property type="entry name" value="GLYCOSYLTRANSFERASE"/>
    <property type="match status" value="1"/>
</dbReference>
<dbReference type="GO" id="GO:0016763">
    <property type="term" value="F:pentosyltransferase activity"/>
    <property type="evidence" value="ECO:0007669"/>
    <property type="project" value="UniProtKB-ARBA"/>
</dbReference>
<evidence type="ECO:0000313" key="9">
    <source>
        <dbReference type="Proteomes" id="UP000813462"/>
    </source>
</evidence>
<evidence type="ECO:0000256" key="3">
    <source>
        <dbReference type="ARBA" id="ARBA00022679"/>
    </source>
</evidence>
<keyword evidence="3" id="KW-0808">Transferase</keyword>
<keyword evidence="6" id="KW-0472">Membrane</keyword>
<organism evidence="8 9">
    <name type="scientific">Ziziphus jujuba var. spinosa</name>
    <dbReference type="NCBI Taxonomy" id="714518"/>
    <lineage>
        <taxon>Eukaryota</taxon>
        <taxon>Viridiplantae</taxon>
        <taxon>Streptophyta</taxon>
        <taxon>Embryophyta</taxon>
        <taxon>Tracheophyta</taxon>
        <taxon>Spermatophyta</taxon>
        <taxon>Magnoliopsida</taxon>
        <taxon>eudicotyledons</taxon>
        <taxon>Gunneridae</taxon>
        <taxon>Pentapetalae</taxon>
        <taxon>rosids</taxon>
        <taxon>fabids</taxon>
        <taxon>Rosales</taxon>
        <taxon>Rhamnaceae</taxon>
        <taxon>Paliureae</taxon>
        <taxon>Ziziphus</taxon>
    </lineage>
</organism>
<dbReference type="InterPro" id="IPR007657">
    <property type="entry name" value="Glycosyltransferase_61"/>
</dbReference>